<evidence type="ECO:0000313" key="1">
    <source>
        <dbReference type="EMBL" id="JAD73968.1"/>
    </source>
</evidence>
<dbReference type="AlphaFoldDB" id="A0A0A9CHN0"/>
<reference evidence="1" key="1">
    <citation type="submission" date="2014-09" db="EMBL/GenBank/DDBJ databases">
        <authorList>
            <person name="Magalhaes I.L.F."/>
            <person name="Oliveira U."/>
            <person name="Santos F.R."/>
            <person name="Vidigal T.H.D.A."/>
            <person name="Brescovit A.D."/>
            <person name="Santos A.J."/>
        </authorList>
    </citation>
    <scope>NUCLEOTIDE SEQUENCE</scope>
    <source>
        <tissue evidence="1">Shoot tissue taken approximately 20 cm above the soil surface</tissue>
    </source>
</reference>
<accession>A0A0A9CHN0</accession>
<name>A0A0A9CHN0_ARUDO</name>
<organism evidence="1">
    <name type="scientific">Arundo donax</name>
    <name type="common">Giant reed</name>
    <name type="synonym">Donax arundinaceus</name>
    <dbReference type="NCBI Taxonomy" id="35708"/>
    <lineage>
        <taxon>Eukaryota</taxon>
        <taxon>Viridiplantae</taxon>
        <taxon>Streptophyta</taxon>
        <taxon>Embryophyta</taxon>
        <taxon>Tracheophyta</taxon>
        <taxon>Spermatophyta</taxon>
        <taxon>Magnoliopsida</taxon>
        <taxon>Liliopsida</taxon>
        <taxon>Poales</taxon>
        <taxon>Poaceae</taxon>
        <taxon>PACMAD clade</taxon>
        <taxon>Arundinoideae</taxon>
        <taxon>Arundineae</taxon>
        <taxon>Arundo</taxon>
    </lineage>
</organism>
<reference evidence="1" key="2">
    <citation type="journal article" date="2015" name="Data Brief">
        <title>Shoot transcriptome of the giant reed, Arundo donax.</title>
        <authorList>
            <person name="Barrero R.A."/>
            <person name="Guerrero F.D."/>
            <person name="Moolhuijzen P."/>
            <person name="Goolsby J.A."/>
            <person name="Tidwell J."/>
            <person name="Bellgard S.E."/>
            <person name="Bellgard M.I."/>
        </authorList>
    </citation>
    <scope>NUCLEOTIDE SEQUENCE</scope>
    <source>
        <tissue evidence="1">Shoot tissue taken approximately 20 cm above the soil surface</tissue>
    </source>
</reference>
<sequence length="46" mass="5519">MRIRDNIEETQMIRKKHKITYTFGLYKETQSTLSFANIRGIKQRSS</sequence>
<dbReference type="EMBL" id="GBRH01223927">
    <property type="protein sequence ID" value="JAD73968.1"/>
    <property type="molecule type" value="Transcribed_RNA"/>
</dbReference>
<proteinExistence type="predicted"/>
<protein>
    <submittedName>
        <fullName evidence="1">Uncharacterized protein</fullName>
    </submittedName>
</protein>